<protein>
    <recommendedName>
        <fullName evidence="4">DUF3077 domain-containing protein</fullName>
    </recommendedName>
</protein>
<evidence type="ECO:0000313" key="3">
    <source>
        <dbReference type="Proteomes" id="UP000381093"/>
    </source>
</evidence>
<dbReference type="Proteomes" id="UP000381093">
    <property type="component" value="Unassembled WGS sequence"/>
</dbReference>
<evidence type="ECO:0000313" key="2">
    <source>
        <dbReference type="EMBL" id="VVO44729.1"/>
    </source>
</evidence>
<dbReference type="AlphaFoldDB" id="A0A5E7FZ91"/>
<dbReference type="EMBL" id="CABVHW010000058">
    <property type="protein sequence ID" value="VVO44729.1"/>
    <property type="molecule type" value="Genomic_DNA"/>
</dbReference>
<feature type="region of interest" description="Disordered" evidence="1">
    <location>
        <begin position="1"/>
        <end position="36"/>
    </location>
</feature>
<proteinExistence type="predicted"/>
<sequence>MIRSTPSPPESETATQSTSQTGDHHHNPQPLKIAIPPHKPSTMFVIAPGINTETLLAHACESLASASVMASDFAAFLEGSQRNTMLGIQQVIMLAELAVNRALDNIDPQD</sequence>
<organism evidence="2 3">
    <name type="scientific">Pseudomonas fluorescens</name>
    <dbReference type="NCBI Taxonomy" id="294"/>
    <lineage>
        <taxon>Bacteria</taxon>
        <taxon>Pseudomonadati</taxon>
        <taxon>Pseudomonadota</taxon>
        <taxon>Gammaproteobacteria</taxon>
        <taxon>Pseudomonadales</taxon>
        <taxon>Pseudomonadaceae</taxon>
        <taxon>Pseudomonas</taxon>
    </lineage>
</organism>
<evidence type="ECO:0000256" key="1">
    <source>
        <dbReference type="SAM" id="MobiDB-lite"/>
    </source>
</evidence>
<reference evidence="2 3" key="1">
    <citation type="submission" date="2019-09" db="EMBL/GenBank/DDBJ databases">
        <authorList>
            <person name="Chandra G."/>
            <person name="Truman W A."/>
        </authorList>
    </citation>
    <scope>NUCLEOTIDE SEQUENCE [LARGE SCALE GENOMIC DNA]</scope>
    <source>
        <strain evidence="2">PS710</strain>
    </source>
</reference>
<gene>
    <name evidence="2" type="ORF">PS710_06486</name>
</gene>
<evidence type="ECO:0008006" key="4">
    <source>
        <dbReference type="Google" id="ProtNLM"/>
    </source>
</evidence>
<feature type="compositionally biased region" description="Low complexity" evidence="1">
    <location>
        <begin position="10"/>
        <end position="21"/>
    </location>
</feature>
<dbReference type="Pfam" id="PF19619">
    <property type="entry name" value="DUF6124"/>
    <property type="match status" value="1"/>
</dbReference>
<name>A0A5E7FZ91_PSEFL</name>
<accession>A0A5E7FZ91</accession>
<dbReference type="RefSeq" id="WP_150768162.1">
    <property type="nucleotide sequence ID" value="NZ_CABVHW010000058.1"/>
</dbReference>